<comment type="caution">
    <text evidence="3">The sequence shown here is derived from an EMBL/GenBank/DDBJ whole genome shotgun (WGS) entry which is preliminary data.</text>
</comment>
<gene>
    <name evidence="3" type="ORF">WKV53_12155</name>
</gene>
<keyword evidence="4" id="KW-1185">Reference proteome</keyword>
<evidence type="ECO:0000313" key="4">
    <source>
        <dbReference type="Proteomes" id="UP001371305"/>
    </source>
</evidence>
<dbReference type="InterPro" id="IPR006504">
    <property type="entry name" value="Tscrpt_reg_Spx/MgsR"/>
</dbReference>
<dbReference type="CDD" id="cd03036">
    <property type="entry name" value="ArsC_like"/>
    <property type="match status" value="1"/>
</dbReference>
<evidence type="ECO:0000256" key="1">
    <source>
        <dbReference type="ARBA" id="ARBA00007198"/>
    </source>
</evidence>
<dbReference type="Gene3D" id="3.40.30.10">
    <property type="entry name" value="Glutaredoxin"/>
    <property type="match status" value="1"/>
</dbReference>
<dbReference type="PANTHER" id="PTHR30041">
    <property type="entry name" value="ARSENATE REDUCTASE"/>
    <property type="match status" value="1"/>
</dbReference>
<protein>
    <submittedName>
        <fullName evidence="3">Arsenate reductase family protein</fullName>
    </submittedName>
</protein>
<dbReference type="InterPro" id="IPR006660">
    <property type="entry name" value="Arsenate_reductase-like"/>
</dbReference>
<comment type="similarity">
    <text evidence="1 2">Belongs to the ArsC family.</text>
</comment>
<dbReference type="SUPFAM" id="SSF52833">
    <property type="entry name" value="Thioredoxin-like"/>
    <property type="match status" value="1"/>
</dbReference>
<dbReference type="Pfam" id="PF03960">
    <property type="entry name" value="ArsC"/>
    <property type="match status" value="1"/>
</dbReference>
<dbReference type="EMBL" id="JBBUKT010000004">
    <property type="protein sequence ID" value="MEK7951260.1"/>
    <property type="molecule type" value="Genomic_DNA"/>
</dbReference>
<evidence type="ECO:0000256" key="2">
    <source>
        <dbReference type="PROSITE-ProRule" id="PRU01282"/>
    </source>
</evidence>
<proteinExistence type="inferred from homology"/>
<organism evidence="3 4">
    <name type="scientific">Luteolibacter soli</name>
    <dbReference type="NCBI Taxonomy" id="3135280"/>
    <lineage>
        <taxon>Bacteria</taxon>
        <taxon>Pseudomonadati</taxon>
        <taxon>Verrucomicrobiota</taxon>
        <taxon>Verrucomicrobiia</taxon>
        <taxon>Verrucomicrobiales</taxon>
        <taxon>Verrucomicrobiaceae</taxon>
        <taxon>Luteolibacter</taxon>
    </lineage>
</organism>
<dbReference type="Proteomes" id="UP001371305">
    <property type="component" value="Unassembled WGS sequence"/>
</dbReference>
<dbReference type="PANTHER" id="PTHR30041:SF8">
    <property type="entry name" value="PROTEIN YFFB"/>
    <property type="match status" value="1"/>
</dbReference>
<dbReference type="InterPro" id="IPR036249">
    <property type="entry name" value="Thioredoxin-like_sf"/>
</dbReference>
<dbReference type="RefSeq" id="WP_341404862.1">
    <property type="nucleotide sequence ID" value="NZ_JBBUKT010000004.1"/>
</dbReference>
<reference evidence="3 4" key="1">
    <citation type="submission" date="2024-04" db="EMBL/GenBank/DDBJ databases">
        <title>Luteolibacter sp. isolated from soil.</title>
        <authorList>
            <person name="An J."/>
        </authorList>
    </citation>
    <scope>NUCLEOTIDE SEQUENCE [LARGE SCALE GENOMIC DNA]</scope>
    <source>
        <strain evidence="3 4">Y139</strain>
    </source>
</reference>
<sequence>MLTVYAYQGCDTCRKALKWLKAQGISHEVKAIRETPPSPAELKTAVKALGGELRPLFNTAGGDYRELNLKDKLPSMSEAEAVALLSKNGNLVKRPFVLGDGVVLIGFKEDEWRQTLA</sequence>
<evidence type="ECO:0000313" key="3">
    <source>
        <dbReference type="EMBL" id="MEK7951260.1"/>
    </source>
</evidence>
<name>A0ABU9AV41_9BACT</name>
<dbReference type="NCBIfam" id="TIGR01617">
    <property type="entry name" value="arsC_related"/>
    <property type="match status" value="1"/>
</dbReference>
<dbReference type="PROSITE" id="PS51353">
    <property type="entry name" value="ARSC"/>
    <property type="match status" value="1"/>
</dbReference>
<accession>A0ABU9AV41</accession>